<accession>A0ABV3T9U8</accession>
<dbReference type="SUPFAM" id="SSF56752">
    <property type="entry name" value="D-aminoacid aminotransferase-like PLP-dependent enzymes"/>
    <property type="match status" value="1"/>
</dbReference>
<reference evidence="10 11" key="1">
    <citation type="submission" date="2024-02" db="EMBL/GenBank/DDBJ databases">
        <title>New especies of Spiribacter isolated from saline water.</title>
        <authorList>
            <person name="Leon M.J."/>
            <person name="De La Haba R."/>
            <person name="Sanchez-Porro C."/>
            <person name="Ventosa A."/>
        </authorList>
    </citation>
    <scope>NUCLEOTIDE SEQUENCE [LARGE SCALE GENOMIC DNA]</scope>
    <source>
        <strain evidence="11">ag22IC6-390</strain>
    </source>
</reference>
<dbReference type="PANTHER" id="PTHR42743:SF11">
    <property type="entry name" value="AMINODEOXYCHORISMATE LYASE"/>
    <property type="match status" value="1"/>
</dbReference>
<comment type="catalytic activity">
    <reaction evidence="7">
        <text>L-valine + 2-oxoglutarate = 3-methyl-2-oxobutanoate + L-glutamate</text>
        <dbReference type="Rhea" id="RHEA:24813"/>
        <dbReference type="ChEBI" id="CHEBI:11851"/>
        <dbReference type="ChEBI" id="CHEBI:16810"/>
        <dbReference type="ChEBI" id="CHEBI:29985"/>
        <dbReference type="ChEBI" id="CHEBI:57762"/>
        <dbReference type="EC" id="2.6.1.42"/>
    </reaction>
</comment>
<comment type="pathway">
    <text evidence="3">Amino-acid biosynthesis; L-valine biosynthesis; L-valine from pyruvate: step 4/4.</text>
</comment>
<evidence type="ECO:0000256" key="5">
    <source>
        <dbReference type="ARBA" id="ARBA00009320"/>
    </source>
</evidence>
<dbReference type="PANTHER" id="PTHR42743">
    <property type="entry name" value="AMINO-ACID AMINOTRANSFERASE"/>
    <property type="match status" value="1"/>
</dbReference>
<dbReference type="InterPro" id="IPR043132">
    <property type="entry name" value="BCAT-like_C"/>
</dbReference>
<dbReference type="InterPro" id="IPR050571">
    <property type="entry name" value="Class-IV_PLP-Dep_Aminotrnsfr"/>
</dbReference>
<dbReference type="Gene3D" id="3.30.470.10">
    <property type="match status" value="1"/>
</dbReference>
<dbReference type="EC" id="2.6.1.42" evidence="6"/>
<dbReference type="Gene3D" id="3.20.10.10">
    <property type="entry name" value="D-amino Acid Aminotransferase, subunit A, domain 2"/>
    <property type="match status" value="1"/>
</dbReference>
<dbReference type="CDD" id="cd01558">
    <property type="entry name" value="D-AAT_like"/>
    <property type="match status" value="1"/>
</dbReference>
<dbReference type="InterPro" id="IPR036038">
    <property type="entry name" value="Aminotransferase-like"/>
</dbReference>
<evidence type="ECO:0000256" key="1">
    <source>
        <dbReference type="ARBA" id="ARBA00003109"/>
    </source>
</evidence>
<keyword evidence="11" id="KW-1185">Reference proteome</keyword>
<dbReference type="NCBIfam" id="NF005209">
    <property type="entry name" value="PRK06680.1"/>
    <property type="match status" value="1"/>
</dbReference>
<keyword evidence="10" id="KW-0032">Aminotransferase</keyword>
<evidence type="ECO:0000256" key="2">
    <source>
        <dbReference type="ARBA" id="ARBA00004824"/>
    </source>
</evidence>
<proteinExistence type="inferred from homology"/>
<evidence type="ECO:0000256" key="4">
    <source>
        <dbReference type="ARBA" id="ARBA00005072"/>
    </source>
</evidence>
<dbReference type="Proteomes" id="UP001556709">
    <property type="component" value="Unassembled WGS sequence"/>
</dbReference>
<comment type="pathway">
    <text evidence="2">Amino-acid biosynthesis; L-isoleucine biosynthesis; L-isoleucine from 2-oxobutanoate: step 4/4.</text>
</comment>
<sequence length="285" mass="31223">MSRIVYVNGAYLPAESASISIFDRGLLFGDAVYEVTAVIDGGLVDFHAHQQRLRRSLGELGIDFDPASIDLMGIHQGLRDRNGLDEGLIYLQISRGVADRDFLQPEGLEPSILLFSQALPLIDSPAAERGLAVITREDLRWGRRDIKTTQLLYPSMMKTEAVGGGADDVWMVDNGTVTEGSSSNAHILTADGRLITRGLSHDILHGITRAAVLDYAREAGLEIEERPFTVAEAQQAREAFATSATAFVMPVVSIDGQPIGDGRVGESVRRLRSLYIERSRERLTF</sequence>
<dbReference type="Pfam" id="PF01063">
    <property type="entry name" value="Aminotran_4"/>
    <property type="match status" value="1"/>
</dbReference>
<dbReference type="InterPro" id="IPR043131">
    <property type="entry name" value="BCAT-like_N"/>
</dbReference>
<comment type="catalytic activity">
    <reaction evidence="9">
        <text>L-leucine + 2-oxoglutarate = 4-methyl-2-oxopentanoate + L-glutamate</text>
        <dbReference type="Rhea" id="RHEA:18321"/>
        <dbReference type="ChEBI" id="CHEBI:16810"/>
        <dbReference type="ChEBI" id="CHEBI:17865"/>
        <dbReference type="ChEBI" id="CHEBI:29985"/>
        <dbReference type="ChEBI" id="CHEBI:57427"/>
        <dbReference type="EC" id="2.6.1.42"/>
    </reaction>
</comment>
<keyword evidence="10" id="KW-0808">Transferase</keyword>
<dbReference type="InterPro" id="IPR001544">
    <property type="entry name" value="Aminotrans_IV"/>
</dbReference>
<evidence type="ECO:0000256" key="3">
    <source>
        <dbReference type="ARBA" id="ARBA00004931"/>
    </source>
</evidence>
<evidence type="ECO:0000313" key="10">
    <source>
        <dbReference type="EMBL" id="MEX0468407.1"/>
    </source>
</evidence>
<organism evidence="10 11">
    <name type="scientific">Spiribacter pallidus</name>
    <dbReference type="NCBI Taxonomy" id="1987936"/>
    <lineage>
        <taxon>Bacteria</taxon>
        <taxon>Pseudomonadati</taxon>
        <taxon>Pseudomonadota</taxon>
        <taxon>Gammaproteobacteria</taxon>
        <taxon>Chromatiales</taxon>
        <taxon>Ectothiorhodospiraceae</taxon>
        <taxon>Spiribacter</taxon>
    </lineage>
</organism>
<dbReference type="EMBL" id="JBAKFM010000001">
    <property type="protein sequence ID" value="MEX0468407.1"/>
    <property type="molecule type" value="Genomic_DNA"/>
</dbReference>
<dbReference type="RefSeq" id="WP_367958090.1">
    <property type="nucleotide sequence ID" value="NZ_JBAKFK010000001.1"/>
</dbReference>
<evidence type="ECO:0000256" key="9">
    <source>
        <dbReference type="ARBA" id="ARBA00049229"/>
    </source>
</evidence>
<evidence type="ECO:0000313" key="11">
    <source>
        <dbReference type="Proteomes" id="UP001556709"/>
    </source>
</evidence>
<name>A0ABV3T9U8_9GAMM</name>
<gene>
    <name evidence="10" type="ORF">V6X73_01475</name>
</gene>
<dbReference type="GO" id="GO:0047810">
    <property type="term" value="F:D-alanine-2-oxoglutarate aminotransferase activity"/>
    <property type="evidence" value="ECO:0007669"/>
    <property type="project" value="UniProtKB-EC"/>
</dbReference>
<comment type="catalytic activity">
    <reaction evidence="8">
        <text>L-isoleucine + 2-oxoglutarate = (S)-3-methyl-2-oxopentanoate + L-glutamate</text>
        <dbReference type="Rhea" id="RHEA:24801"/>
        <dbReference type="ChEBI" id="CHEBI:16810"/>
        <dbReference type="ChEBI" id="CHEBI:29985"/>
        <dbReference type="ChEBI" id="CHEBI:35146"/>
        <dbReference type="ChEBI" id="CHEBI:58045"/>
        <dbReference type="EC" id="2.6.1.42"/>
    </reaction>
</comment>
<comment type="caution">
    <text evidence="10">The sequence shown here is derived from an EMBL/GenBank/DDBJ whole genome shotgun (WGS) entry which is preliminary data.</text>
</comment>
<comment type="similarity">
    <text evidence="5">Belongs to the class-IV pyridoxal-phosphate-dependent aminotransferase family.</text>
</comment>
<comment type="function">
    <text evidence="1">Acts on leucine, isoleucine and valine.</text>
</comment>
<comment type="pathway">
    <text evidence="4">Amino-acid biosynthesis; L-leucine biosynthesis; L-leucine from 3-methyl-2-oxobutanoate: step 4/4.</text>
</comment>
<protein>
    <recommendedName>
        <fullName evidence="6">branched-chain-amino-acid transaminase</fullName>
        <ecNumber evidence="6">2.6.1.42</ecNumber>
    </recommendedName>
</protein>
<evidence type="ECO:0000256" key="8">
    <source>
        <dbReference type="ARBA" id="ARBA00048798"/>
    </source>
</evidence>
<evidence type="ECO:0000256" key="7">
    <source>
        <dbReference type="ARBA" id="ARBA00048212"/>
    </source>
</evidence>
<evidence type="ECO:0000256" key="6">
    <source>
        <dbReference type="ARBA" id="ARBA00013053"/>
    </source>
</evidence>